<dbReference type="Pfam" id="PF00754">
    <property type="entry name" value="F5_F8_type_C"/>
    <property type="match status" value="1"/>
</dbReference>
<dbReference type="Proteomes" id="UP000516126">
    <property type="component" value="Segment"/>
</dbReference>
<dbReference type="SUPFAM" id="SSF49785">
    <property type="entry name" value="Galactose-binding domain-like"/>
    <property type="match status" value="1"/>
</dbReference>
<dbReference type="EMBL" id="MT664984">
    <property type="protein sequence ID" value="QNN97189.1"/>
    <property type="molecule type" value="Genomic_DNA"/>
</dbReference>
<dbReference type="InterPro" id="IPR000421">
    <property type="entry name" value="FA58C"/>
</dbReference>
<dbReference type="InterPro" id="IPR008979">
    <property type="entry name" value="Galactose-bd-like_sf"/>
</dbReference>
<feature type="domain" description="F5/8 type C" evidence="1">
    <location>
        <begin position="74"/>
        <end position="159"/>
    </location>
</feature>
<evidence type="ECO:0000259" key="1">
    <source>
        <dbReference type="Pfam" id="PF00754"/>
    </source>
</evidence>
<organism evidence="2 3">
    <name type="scientific">Xanthomonas phage Xp12</name>
    <dbReference type="NCBI Taxonomy" id="2746072"/>
    <lineage>
        <taxon>Viruses</taxon>
        <taxon>Duplodnaviria</taxon>
        <taxon>Heunggongvirae</taxon>
        <taxon>Uroviricota</taxon>
        <taxon>Caudoviricetes</taxon>
        <taxon>Mesyanzhinovviridae</taxon>
        <taxon>Bradleyvirinae</taxon>
        <taxon>Bosavirus</taxon>
        <taxon>Bosavirus Xp12</taxon>
    </lineage>
</organism>
<sequence length="487" mass="53956">MAFATGTAANHVDALDKLRLFLTANESLVAAGQTWQQLRWVPDNLDSVDTTLPFSSGVSLHRMFRPDFRTQNYNDDANGQYLSSTSFTPDQYVRLKMRAARAVTRFTLKAGQSSNVRNYTPRNFRLEYSDDGSAWSTALDVTEQRAWTANEERTFTVPSATGEHLWWRLVTKQTGDYGGTLTGSQWELRSLWLYDGSELVSSSESYLVVKGPGLAGDEEIFAAFRTSYNTGTGEYFMMVQGLTGYLPNEQSPHRQPGLHPSGWPVVPLWGASMPFWFAGSGRRVVFVFKVSTVFEAGYAGFFLPYASPQQYPYPMAIGGSMSPRSDSYRYDFVSAAHSAFPMPGSYNSVWASEVAAFSTTLNVMLPDGSWFDLHNRPSSGGQSESYSRWSSSPGSVLPHGMFDGNNSSSSAGYGIRENVGGGFTVLPSTLFQRQPSGRFLGELDGCFQISGFQNGSENTGTIEGEDYVVFQNTYRTDVREYWALKAE</sequence>
<evidence type="ECO:0000313" key="2">
    <source>
        <dbReference type="EMBL" id="QNN97189.1"/>
    </source>
</evidence>
<proteinExistence type="predicted"/>
<name>A0A7G9UT34_9CAUD</name>
<dbReference type="RefSeq" id="YP_010738919.1">
    <property type="nucleotide sequence ID" value="NC_073033.1"/>
</dbReference>
<accession>A0A7G9UT34</accession>
<dbReference type="GeneID" id="79586301"/>
<dbReference type="KEGG" id="vg:79586301"/>
<dbReference type="Gene3D" id="2.60.120.260">
    <property type="entry name" value="Galactose-binding domain-like"/>
    <property type="match status" value="1"/>
</dbReference>
<evidence type="ECO:0000313" key="3">
    <source>
        <dbReference type="Proteomes" id="UP000516126"/>
    </source>
</evidence>
<keyword evidence="3" id="KW-1185">Reference proteome</keyword>
<reference evidence="2 3" key="1">
    <citation type="submission" date="2020-06" db="EMBL/GenBank/DDBJ databases">
        <authorList>
            <person name="Tamanaha E."/>
            <person name="Walsh S.E."/>
            <person name="Anton B.P."/>
            <person name="Fomenkov A."/>
            <person name="Xu S.-Y."/>
            <person name="Weigele P.R."/>
        </authorList>
    </citation>
    <scope>NUCLEOTIDE SEQUENCE [LARGE SCALE GENOMIC DNA]</scope>
</reference>
<protein>
    <recommendedName>
        <fullName evidence="1">F5/8 type C domain-containing protein</fullName>
    </recommendedName>
</protein>